<dbReference type="AlphaFoldDB" id="A0A1G9ELM1"/>
<gene>
    <name evidence="1" type="ORF">SAMN05660472_02017</name>
</gene>
<dbReference type="STRING" id="393762.SAMN05660472_02017"/>
<keyword evidence="2" id="KW-1185">Reference proteome</keyword>
<evidence type="ECO:0008006" key="3">
    <source>
        <dbReference type="Google" id="ProtNLM"/>
    </source>
</evidence>
<dbReference type="Proteomes" id="UP000198718">
    <property type="component" value="Unassembled WGS sequence"/>
</dbReference>
<dbReference type="OrthoDB" id="9797117at2"/>
<sequence>MIIAVIDGMGGGIGGQIVAHLRQELPSYFEVYGLGTNSTATSAMLKNHANKGATGENAIVVSTKKANVIIGPLSIVIPNSMMGEVTDKIATAVAESEAVKILLPIAPDNFQLVGLENKPLMLLIKDAIDVLKKEFNVKK</sequence>
<organism evidence="1 2">
    <name type="scientific">Natronincola ferrireducens</name>
    <dbReference type="NCBI Taxonomy" id="393762"/>
    <lineage>
        <taxon>Bacteria</taxon>
        <taxon>Bacillati</taxon>
        <taxon>Bacillota</taxon>
        <taxon>Clostridia</taxon>
        <taxon>Peptostreptococcales</taxon>
        <taxon>Natronincolaceae</taxon>
        <taxon>Natronincola</taxon>
    </lineage>
</organism>
<reference evidence="1 2" key="1">
    <citation type="submission" date="2016-10" db="EMBL/GenBank/DDBJ databases">
        <authorList>
            <person name="de Groot N.N."/>
        </authorList>
    </citation>
    <scope>NUCLEOTIDE SEQUENCE [LARGE SCALE GENOMIC DNA]</scope>
    <source>
        <strain evidence="1 2">DSM 18346</strain>
    </source>
</reference>
<evidence type="ECO:0000313" key="1">
    <source>
        <dbReference type="EMBL" id="SDK77014.1"/>
    </source>
</evidence>
<accession>A0A1G9ELM1</accession>
<evidence type="ECO:0000313" key="2">
    <source>
        <dbReference type="Proteomes" id="UP000198718"/>
    </source>
</evidence>
<proteinExistence type="predicted"/>
<dbReference type="RefSeq" id="WP_090553552.1">
    <property type="nucleotide sequence ID" value="NZ_FNFP01000003.1"/>
</dbReference>
<dbReference type="Pfam" id="PF12953">
    <property type="entry name" value="DUF3842"/>
    <property type="match status" value="1"/>
</dbReference>
<dbReference type="InterPro" id="IPR024208">
    <property type="entry name" value="DUF3842"/>
</dbReference>
<protein>
    <recommendedName>
        <fullName evidence="3">DUF3842 family protein</fullName>
    </recommendedName>
</protein>
<dbReference type="EMBL" id="FNFP01000003">
    <property type="protein sequence ID" value="SDK77014.1"/>
    <property type="molecule type" value="Genomic_DNA"/>
</dbReference>
<name>A0A1G9ELM1_9FIRM</name>